<name>A0AAD1XZX3_EUPCR</name>
<dbReference type="AlphaFoldDB" id="A0AAD1XZX3"/>
<evidence type="ECO:0000259" key="9">
    <source>
        <dbReference type="PROSITE" id="PS50011"/>
    </source>
</evidence>
<sequence length="373" mass="42648">MQSSGKSSPRKEEKSSNIFSPQKNMKICSKGLSSFKMGRLLGKGGYAKCYEVIDLTTKKLYAIKIVNKSKLVEEESKRKLETEIKLHKYVSSSIEDSDDKVSNITKLYQYFEDAKNVYILLELCENLSLDMLVKRRIRLREVEVRCYLAQIINGLKQLKRLNVIHRDLKLGNLFLTNKMEVKIGDFGLAVQLKNPTAKRKSVCGTPNYIAPEVLDEERGHSFEVDIWACGVIIYTLLVGRPPFETRDLHETYKKIQRASYSFPKHVKISDNAKDLISKCLQIDPQKRIKLDKMISHSFFLEGFPELCPVTTLTIPPSISYSEAFKPKSSSPRKTLLKTSAFYRNSYQPKPAKQALARSMKATTHRNLPQRVGL</sequence>
<comment type="caution">
    <text evidence="10">The sequence shown here is derived from an EMBL/GenBank/DDBJ whole genome shotgun (WGS) entry which is preliminary data.</text>
</comment>
<dbReference type="PANTHER" id="PTHR24345">
    <property type="entry name" value="SERINE/THREONINE-PROTEIN KINASE PLK"/>
    <property type="match status" value="1"/>
</dbReference>
<feature type="domain" description="Protein kinase" evidence="9">
    <location>
        <begin position="35"/>
        <end position="299"/>
    </location>
</feature>
<protein>
    <recommendedName>
        <fullName evidence="9">Protein kinase domain-containing protein</fullName>
    </recommendedName>
</protein>
<dbReference type="EMBL" id="CAMPGE010024783">
    <property type="protein sequence ID" value="CAI2382601.1"/>
    <property type="molecule type" value="Genomic_DNA"/>
</dbReference>
<accession>A0AAD1XZX3</accession>
<keyword evidence="11" id="KW-1185">Reference proteome</keyword>
<comment type="subunit">
    <text evidence="1">Monomer.</text>
</comment>
<comment type="similarity">
    <text evidence="8">Belongs to the protein kinase superfamily.</text>
</comment>
<dbReference type="SUPFAM" id="SSF56112">
    <property type="entry name" value="Protein kinase-like (PK-like)"/>
    <property type="match status" value="1"/>
</dbReference>
<evidence type="ECO:0000256" key="2">
    <source>
        <dbReference type="ARBA" id="ARBA00022527"/>
    </source>
</evidence>
<dbReference type="InterPro" id="IPR008271">
    <property type="entry name" value="Ser/Thr_kinase_AS"/>
</dbReference>
<keyword evidence="2 8" id="KW-0723">Serine/threonine-protein kinase</keyword>
<dbReference type="PROSITE" id="PS50011">
    <property type="entry name" value="PROTEIN_KINASE_DOM"/>
    <property type="match status" value="1"/>
</dbReference>
<dbReference type="FunFam" id="1.10.510.10:FF:000571">
    <property type="entry name" value="Maternal embryonic leucine zipper kinase"/>
    <property type="match status" value="1"/>
</dbReference>
<dbReference type="Pfam" id="PF00069">
    <property type="entry name" value="Pkinase"/>
    <property type="match status" value="1"/>
</dbReference>
<keyword evidence="5" id="KW-0418">Kinase</keyword>
<dbReference type="InterPro" id="IPR011009">
    <property type="entry name" value="Kinase-like_dom_sf"/>
</dbReference>
<dbReference type="GO" id="GO:0005524">
    <property type="term" value="F:ATP binding"/>
    <property type="evidence" value="ECO:0007669"/>
    <property type="project" value="UniProtKB-UniRule"/>
</dbReference>
<evidence type="ECO:0000256" key="5">
    <source>
        <dbReference type="ARBA" id="ARBA00022777"/>
    </source>
</evidence>
<dbReference type="InterPro" id="IPR017441">
    <property type="entry name" value="Protein_kinase_ATP_BS"/>
</dbReference>
<dbReference type="GO" id="GO:0004674">
    <property type="term" value="F:protein serine/threonine kinase activity"/>
    <property type="evidence" value="ECO:0007669"/>
    <property type="project" value="UniProtKB-KW"/>
</dbReference>
<dbReference type="Gene3D" id="1.10.510.10">
    <property type="entry name" value="Transferase(Phosphotransferase) domain 1"/>
    <property type="match status" value="1"/>
</dbReference>
<evidence type="ECO:0000256" key="1">
    <source>
        <dbReference type="ARBA" id="ARBA00011245"/>
    </source>
</evidence>
<proteinExistence type="inferred from homology"/>
<evidence type="ECO:0000313" key="11">
    <source>
        <dbReference type="Proteomes" id="UP001295684"/>
    </source>
</evidence>
<evidence type="ECO:0000256" key="8">
    <source>
        <dbReference type="RuleBase" id="RU000304"/>
    </source>
</evidence>
<evidence type="ECO:0000313" key="10">
    <source>
        <dbReference type="EMBL" id="CAI2382601.1"/>
    </source>
</evidence>
<dbReference type="SMART" id="SM00220">
    <property type="entry name" value="S_TKc"/>
    <property type="match status" value="1"/>
</dbReference>
<keyword evidence="6 7" id="KW-0067">ATP-binding</keyword>
<dbReference type="PROSITE" id="PS00107">
    <property type="entry name" value="PROTEIN_KINASE_ATP"/>
    <property type="match status" value="1"/>
</dbReference>
<evidence type="ECO:0000256" key="3">
    <source>
        <dbReference type="ARBA" id="ARBA00022679"/>
    </source>
</evidence>
<reference evidence="10" key="1">
    <citation type="submission" date="2023-07" db="EMBL/GenBank/DDBJ databases">
        <authorList>
            <consortium name="AG Swart"/>
            <person name="Singh M."/>
            <person name="Singh A."/>
            <person name="Seah K."/>
            <person name="Emmerich C."/>
        </authorList>
    </citation>
    <scope>NUCLEOTIDE SEQUENCE</scope>
    <source>
        <strain evidence="10">DP1</strain>
    </source>
</reference>
<keyword evidence="4 7" id="KW-0547">Nucleotide-binding</keyword>
<dbReference type="Proteomes" id="UP001295684">
    <property type="component" value="Unassembled WGS sequence"/>
</dbReference>
<dbReference type="FunFam" id="3.30.200.20:FF:000042">
    <property type="entry name" value="Aurora kinase A"/>
    <property type="match status" value="1"/>
</dbReference>
<gene>
    <name evidence="10" type="ORF">ECRASSUSDP1_LOCUS24079</name>
</gene>
<dbReference type="PANTHER" id="PTHR24345:SF0">
    <property type="entry name" value="CELL CYCLE SERINE_THREONINE-PROTEIN KINASE CDC5_MSD2"/>
    <property type="match status" value="1"/>
</dbReference>
<evidence type="ECO:0000256" key="4">
    <source>
        <dbReference type="ARBA" id="ARBA00022741"/>
    </source>
</evidence>
<dbReference type="GO" id="GO:0005634">
    <property type="term" value="C:nucleus"/>
    <property type="evidence" value="ECO:0007669"/>
    <property type="project" value="TreeGrafter"/>
</dbReference>
<feature type="binding site" evidence="7">
    <location>
        <position position="64"/>
    </location>
    <ligand>
        <name>ATP</name>
        <dbReference type="ChEBI" id="CHEBI:30616"/>
    </ligand>
</feature>
<keyword evidence="3" id="KW-0808">Transferase</keyword>
<dbReference type="PROSITE" id="PS00108">
    <property type="entry name" value="PROTEIN_KINASE_ST"/>
    <property type="match status" value="1"/>
</dbReference>
<organism evidence="10 11">
    <name type="scientific">Euplotes crassus</name>
    <dbReference type="NCBI Taxonomy" id="5936"/>
    <lineage>
        <taxon>Eukaryota</taxon>
        <taxon>Sar</taxon>
        <taxon>Alveolata</taxon>
        <taxon>Ciliophora</taxon>
        <taxon>Intramacronucleata</taxon>
        <taxon>Spirotrichea</taxon>
        <taxon>Hypotrichia</taxon>
        <taxon>Euplotida</taxon>
        <taxon>Euplotidae</taxon>
        <taxon>Moneuplotes</taxon>
    </lineage>
</organism>
<evidence type="ECO:0000256" key="7">
    <source>
        <dbReference type="PROSITE-ProRule" id="PRU10141"/>
    </source>
</evidence>
<evidence type="ECO:0000256" key="6">
    <source>
        <dbReference type="ARBA" id="ARBA00022840"/>
    </source>
</evidence>
<dbReference type="InterPro" id="IPR000719">
    <property type="entry name" value="Prot_kinase_dom"/>
</dbReference>